<evidence type="ECO:0000313" key="2">
    <source>
        <dbReference type="Proteomes" id="UP000540989"/>
    </source>
</evidence>
<proteinExistence type="predicted"/>
<dbReference type="EMBL" id="JACHIP010000021">
    <property type="protein sequence ID" value="MBB5060876.1"/>
    <property type="molecule type" value="Genomic_DNA"/>
</dbReference>
<keyword evidence="2" id="KW-1185">Reference proteome</keyword>
<dbReference type="RefSeq" id="WP_184223445.1">
    <property type="nucleotide sequence ID" value="NZ_JACHIP010000021.1"/>
</dbReference>
<gene>
    <name evidence="1" type="ORF">HDF16_005612</name>
</gene>
<organism evidence="1 2">
    <name type="scientific">Granulicella aggregans</name>
    <dbReference type="NCBI Taxonomy" id="474949"/>
    <lineage>
        <taxon>Bacteria</taxon>
        <taxon>Pseudomonadati</taxon>
        <taxon>Acidobacteriota</taxon>
        <taxon>Terriglobia</taxon>
        <taxon>Terriglobales</taxon>
        <taxon>Acidobacteriaceae</taxon>
        <taxon>Granulicella</taxon>
    </lineage>
</organism>
<reference evidence="1 2" key="1">
    <citation type="submission" date="2020-08" db="EMBL/GenBank/DDBJ databases">
        <title>Genomic Encyclopedia of Type Strains, Phase IV (KMG-V): Genome sequencing to study the core and pangenomes of soil and plant-associated prokaryotes.</title>
        <authorList>
            <person name="Whitman W."/>
        </authorList>
    </citation>
    <scope>NUCLEOTIDE SEQUENCE [LARGE SCALE GENOMIC DNA]</scope>
    <source>
        <strain evidence="1 2">M8UP14</strain>
    </source>
</reference>
<protein>
    <submittedName>
        <fullName evidence="1">Uncharacterized protein</fullName>
    </submittedName>
</protein>
<accession>A0A7W7ZJ50</accession>
<dbReference type="Proteomes" id="UP000540989">
    <property type="component" value="Unassembled WGS sequence"/>
</dbReference>
<dbReference type="AlphaFoldDB" id="A0A7W7ZJ50"/>
<evidence type="ECO:0000313" key="1">
    <source>
        <dbReference type="EMBL" id="MBB5060876.1"/>
    </source>
</evidence>
<sequence length="148" mass="16909">MNRSLFKGLRLKCWIRLKSDRFYPVCLASILQQEHLWERLHECRGILVFRQHCRVHGFPGLSAPKQPLKHLVILAFFCTIRRMAIHANEQIHVSIESLDCPFDKDMACRPPLGGAFPKRIAGLLTYIVCAGNIHNLLGCLCKTGRCKS</sequence>
<name>A0A7W7ZJ50_9BACT</name>
<comment type="caution">
    <text evidence="1">The sequence shown here is derived from an EMBL/GenBank/DDBJ whole genome shotgun (WGS) entry which is preliminary data.</text>
</comment>